<accession>A0A931CSD5</accession>
<dbReference type="SUPFAM" id="SSF47598">
    <property type="entry name" value="Ribbon-helix-helix"/>
    <property type="match status" value="1"/>
</dbReference>
<proteinExistence type="predicted"/>
<dbReference type="InterPro" id="IPR010985">
    <property type="entry name" value="Ribbon_hlx_hlx"/>
</dbReference>
<dbReference type="Proteomes" id="UP000706172">
    <property type="component" value="Unassembled WGS sequence"/>
</dbReference>
<gene>
    <name evidence="1" type="ORF">H0S81_01525</name>
</gene>
<dbReference type="EMBL" id="JACCQK010000059">
    <property type="protein sequence ID" value="MBG0778597.1"/>
    <property type="molecule type" value="Genomic_DNA"/>
</dbReference>
<comment type="caution">
    <text evidence="1">The sequence shown here is derived from an EMBL/GenBank/DDBJ whole genome shotgun (WGS) entry which is preliminary data.</text>
</comment>
<name>A0A931CSD5_9BACT</name>
<dbReference type="GO" id="GO:0006355">
    <property type="term" value="P:regulation of DNA-templated transcription"/>
    <property type="evidence" value="ECO:0007669"/>
    <property type="project" value="InterPro"/>
</dbReference>
<organism evidence="1 2">
    <name type="scientific">Desulfotignum balticum</name>
    <dbReference type="NCBI Taxonomy" id="115781"/>
    <lineage>
        <taxon>Bacteria</taxon>
        <taxon>Pseudomonadati</taxon>
        <taxon>Thermodesulfobacteriota</taxon>
        <taxon>Desulfobacteria</taxon>
        <taxon>Desulfobacterales</taxon>
        <taxon>Desulfobacteraceae</taxon>
        <taxon>Desulfotignum</taxon>
    </lineage>
</organism>
<reference evidence="1" key="1">
    <citation type="submission" date="2020-07" db="EMBL/GenBank/DDBJ databases">
        <title>Severe corrosion of carbon steel in oil field produced water can be linked to methanogenic archaea containing a special type of NiFe hydrogenase.</title>
        <authorList>
            <person name="Lahme S."/>
            <person name="Mand J."/>
            <person name="Longwell J."/>
            <person name="Smith R."/>
            <person name="Enning D."/>
        </authorList>
    </citation>
    <scope>NUCLEOTIDE SEQUENCE</scope>
    <source>
        <strain evidence="1">MIC098Bin6</strain>
    </source>
</reference>
<evidence type="ECO:0000313" key="2">
    <source>
        <dbReference type="Proteomes" id="UP000706172"/>
    </source>
</evidence>
<sequence length="59" mass="6720">MTQDINTNECADPTQNFTVELPCRMVERIERYAGENETSVDSVLIEAVDAFLRTRKQGL</sequence>
<dbReference type="AlphaFoldDB" id="A0A931CSD5"/>
<evidence type="ECO:0000313" key="1">
    <source>
        <dbReference type="EMBL" id="MBG0778597.1"/>
    </source>
</evidence>
<protein>
    <submittedName>
        <fullName evidence="1">Uncharacterized protein</fullName>
    </submittedName>
</protein>